<keyword evidence="3" id="KW-1185">Reference proteome</keyword>
<dbReference type="STRING" id="1032488.HMPREF9371_1594"/>
<proteinExistence type="predicted"/>
<protein>
    <recommendedName>
        <fullName evidence="4">DUF4189 domain-containing protein</fullName>
    </recommendedName>
</protein>
<feature type="chain" id="PRO_5003461944" description="DUF4189 domain-containing protein" evidence="1">
    <location>
        <begin position="32"/>
        <end position="255"/>
    </location>
</feature>
<evidence type="ECO:0000313" key="2">
    <source>
        <dbReference type="EMBL" id="EGY52099.1"/>
    </source>
</evidence>
<dbReference type="PATRIC" id="fig|1032488.3.peg.1505"/>
<gene>
    <name evidence="2" type="ORF">HMPREF9371_1594</name>
</gene>
<evidence type="ECO:0008006" key="4">
    <source>
        <dbReference type="Google" id="ProtNLM"/>
    </source>
</evidence>
<dbReference type="HOGENOM" id="CLU_1089175_0_0_4"/>
<keyword evidence="1" id="KW-0732">Signal</keyword>
<dbReference type="EMBL" id="AGAY01000059">
    <property type="protein sequence ID" value="EGY52099.1"/>
    <property type="molecule type" value="Genomic_DNA"/>
</dbReference>
<comment type="caution">
    <text evidence="2">The sequence shown here is derived from an EMBL/GenBank/DDBJ whole genome shotgun (WGS) entry which is preliminary data.</text>
</comment>
<accession>G4CJ05</accession>
<evidence type="ECO:0000313" key="3">
    <source>
        <dbReference type="Proteomes" id="UP000003019"/>
    </source>
</evidence>
<name>G4CJ05_9NEIS</name>
<evidence type="ECO:0000256" key="1">
    <source>
        <dbReference type="SAM" id="SignalP"/>
    </source>
</evidence>
<organism evidence="2 3">
    <name type="scientific">Neisseria shayeganii 871</name>
    <dbReference type="NCBI Taxonomy" id="1032488"/>
    <lineage>
        <taxon>Bacteria</taxon>
        <taxon>Pseudomonadati</taxon>
        <taxon>Pseudomonadota</taxon>
        <taxon>Betaproteobacteria</taxon>
        <taxon>Neisseriales</taxon>
        <taxon>Neisseriaceae</taxon>
        <taxon>Neisseria</taxon>
    </lineage>
</organism>
<dbReference type="AlphaFoldDB" id="G4CJ05"/>
<reference evidence="2 3" key="1">
    <citation type="submission" date="2011-05" db="EMBL/GenBank/DDBJ databases">
        <authorList>
            <person name="Muzny D."/>
            <person name="Qin X."/>
            <person name="Deng J."/>
            <person name="Jiang H."/>
            <person name="Liu Y."/>
            <person name="Qu J."/>
            <person name="Song X.-Z."/>
            <person name="Zhang L."/>
            <person name="Thornton R."/>
            <person name="Coyle M."/>
            <person name="Francisco L."/>
            <person name="Jackson L."/>
            <person name="Javaid M."/>
            <person name="Korchina V."/>
            <person name="Kovar C."/>
            <person name="Mata R."/>
            <person name="Mathew T."/>
            <person name="Ngo R."/>
            <person name="Nguyen L."/>
            <person name="Nguyen N."/>
            <person name="Okwuonu G."/>
            <person name="Ongeri F."/>
            <person name="Pham C."/>
            <person name="Simmons D."/>
            <person name="Wilczek-Boney K."/>
            <person name="Hale W."/>
            <person name="Jakkamsetti A."/>
            <person name="Pham P."/>
            <person name="Ruth R."/>
            <person name="San Lucas F."/>
            <person name="Warren J."/>
            <person name="Zhang J."/>
            <person name="Zhao Z."/>
            <person name="Zhou C."/>
            <person name="Zhu D."/>
            <person name="Lee S."/>
            <person name="Bess C."/>
            <person name="Blankenburg K."/>
            <person name="Forbes L."/>
            <person name="Fu Q."/>
            <person name="Gubbala S."/>
            <person name="Hirani K."/>
            <person name="Jayaseelan J.C."/>
            <person name="Lara F."/>
            <person name="Munidasa M."/>
            <person name="Palculict T."/>
            <person name="Patil S."/>
            <person name="Pu L.-L."/>
            <person name="Saada N."/>
            <person name="Tang L."/>
            <person name="Weissenberger G."/>
            <person name="Zhu Y."/>
            <person name="Hemphill L."/>
            <person name="Shang Y."/>
            <person name="Youmans B."/>
            <person name="Ayvaz T."/>
            <person name="Ross M."/>
            <person name="Santibanez J."/>
            <person name="Aqrawi P."/>
            <person name="Gross S."/>
            <person name="Joshi V."/>
            <person name="Fowler G."/>
            <person name="Nazareth L."/>
            <person name="Reid J."/>
            <person name="Worley K."/>
            <person name="Petrosino J."/>
            <person name="Highlander S."/>
            <person name="Gibbs R."/>
        </authorList>
    </citation>
    <scope>NUCLEOTIDE SEQUENCE [LARGE SCALE GENOMIC DNA]</scope>
    <source>
        <strain evidence="2 3">871</strain>
    </source>
</reference>
<feature type="signal peptide" evidence="1">
    <location>
        <begin position="1"/>
        <end position="31"/>
    </location>
</feature>
<sequence length="255" mass="28308">MKAPKRLQGESTVMHKIPILAALLIAGSVQAQNAAQQQMNRAAQERLRQDIYHHHIRPGLQTPAQNGTNQGGVRITGYYYFNDARHVAFAIGAQPHREERHRAGHRIIDSRAASYGTNAARGEPNLERVRHETLQRCADDANSRCRIIAEAGNSCVAVAEGFAHPSGNQINRYRADGELYRRFYVAHLSAEERGNPQSAVSDAQVTAWRQMLAARARQMCQADRAHPVHECQPLKEVWAMCGIDSVARGATGVYQ</sequence>
<dbReference type="Proteomes" id="UP000003019">
    <property type="component" value="Unassembled WGS sequence"/>
</dbReference>